<gene>
    <name evidence="2" type="ORF">KQX54_021379</name>
</gene>
<protein>
    <submittedName>
        <fullName evidence="2">Uncharacterized protein</fullName>
    </submittedName>
</protein>
<sequence>MTFRYVVTDGNTGGVVKRKPKSKLKPKPNEMPHTERNKTRSSQRLNLLLLLLLMRYTRNQVIVVSFYCEDAAYGHTALRYFRALLCFYYVVLEIQEAISTTDAVYPLELTNVYGSFTDYVYVCVCVCLRSDVMLKQRRLR</sequence>
<feature type="compositionally biased region" description="Basic and acidic residues" evidence="1">
    <location>
        <begin position="27"/>
        <end position="38"/>
    </location>
</feature>
<comment type="caution">
    <text evidence="2">The sequence shown here is derived from an EMBL/GenBank/DDBJ whole genome shotgun (WGS) entry which is preliminary data.</text>
</comment>
<name>A0AAV7JAG2_COTGL</name>
<dbReference type="AlphaFoldDB" id="A0AAV7JAG2"/>
<proteinExistence type="predicted"/>
<evidence type="ECO:0000256" key="1">
    <source>
        <dbReference type="SAM" id="MobiDB-lite"/>
    </source>
</evidence>
<accession>A0AAV7JAG2</accession>
<keyword evidence="3" id="KW-1185">Reference proteome</keyword>
<feature type="compositionally biased region" description="Basic residues" evidence="1">
    <location>
        <begin position="16"/>
        <end position="26"/>
    </location>
</feature>
<organism evidence="2 3">
    <name type="scientific">Cotesia glomerata</name>
    <name type="common">Lepidopteran parasitic wasp</name>
    <name type="synonym">Apanteles glomeratus</name>
    <dbReference type="NCBI Taxonomy" id="32391"/>
    <lineage>
        <taxon>Eukaryota</taxon>
        <taxon>Metazoa</taxon>
        <taxon>Ecdysozoa</taxon>
        <taxon>Arthropoda</taxon>
        <taxon>Hexapoda</taxon>
        <taxon>Insecta</taxon>
        <taxon>Pterygota</taxon>
        <taxon>Neoptera</taxon>
        <taxon>Endopterygota</taxon>
        <taxon>Hymenoptera</taxon>
        <taxon>Apocrita</taxon>
        <taxon>Ichneumonoidea</taxon>
        <taxon>Braconidae</taxon>
        <taxon>Microgastrinae</taxon>
        <taxon>Cotesia</taxon>
    </lineage>
</organism>
<dbReference type="EMBL" id="JAHXZJ010000001">
    <property type="protein sequence ID" value="KAH0568689.1"/>
    <property type="molecule type" value="Genomic_DNA"/>
</dbReference>
<reference evidence="2 3" key="1">
    <citation type="journal article" date="2021" name="J. Hered.">
        <title>A chromosome-level genome assembly of the parasitoid wasp, Cotesia glomerata (Hymenoptera: Braconidae).</title>
        <authorList>
            <person name="Pinto B.J."/>
            <person name="Weis J.J."/>
            <person name="Gamble T."/>
            <person name="Ode P.J."/>
            <person name="Paul R."/>
            <person name="Zaspel J.M."/>
        </authorList>
    </citation>
    <scope>NUCLEOTIDE SEQUENCE [LARGE SCALE GENOMIC DNA]</scope>
    <source>
        <strain evidence="2">CgM1</strain>
    </source>
</reference>
<feature type="region of interest" description="Disordered" evidence="1">
    <location>
        <begin position="10"/>
        <end position="40"/>
    </location>
</feature>
<evidence type="ECO:0000313" key="3">
    <source>
        <dbReference type="Proteomes" id="UP000826195"/>
    </source>
</evidence>
<dbReference type="Proteomes" id="UP000826195">
    <property type="component" value="Unassembled WGS sequence"/>
</dbReference>
<evidence type="ECO:0000313" key="2">
    <source>
        <dbReference type="EMBL" id="KAH0568689.1"/>
    </source>
</evidence>